<dbReference type="Pfam" id="PF00486">
    <property type="entry name" value="Trans_reg_C"/>
    <property type="match status" value="1"/>
</dbReference>
<comment type="caution">
    <text evidence="9">The sequence shown here is derived from an EMBL/GenBank/DDBJ whole genome shotgun (WGS) entry which is preliminary data.</text>
</comment>
<evidence type="ECO:0000259" key="8">
    <source>
        <dbReference type="PROSITE" id="PS51755"/>
    </source>
</evidence>
<dbReference type="InterPro" id="IPR036388">
    <property type="entry name" value="WH-like_DNA-bd_sf"/>
</dbReference>
<evidence type="ECO:0000256" key="5">
    <source>
        <dbReference type="PROSITE-ProRule" id="PRU00339"/>
    </source>
</evidence>
<dbReference type="InterPro" id="IPR005158">
    <property type="entry name" value="BTAD"/>
</dbReference>
<dbReference type="AlphaFoldDB" id="A0A918GTA8"/>
<sequence>MPRAHAVEFTLLGPVGVHMAGQPRPLGGPRQRAVLVALLLHANEVVRTRQLLDLVWSDLPTSAESNLRTYLTRLRRILRAPEETESRLQTRRGGHLVTAHPGELDVDRFTELAARGEQAEDPVAACDFLERALRTWRGRALEDVATGHWLEAEATRLESLRERVYEQYLHTRLSLGHHAEVLPELRALLLRNPLWERMAGMLMVALHRSGQRTEALSVFRRTRNRLVEELGVEPGHELSALHQRLLSDEVPGVHAAPIVLATRPDGLAVVEVDSNRADGSASARVTGTTRTRDVPWQHRHRPPTRAEPGTRGGAERPAQLPVDLPTFTGREAELAELTAEAVDDRPIITIVGMPGSGKTTLAVHAAHRLAERYPDGQLFLDLHGHTDGADPLDPNEALGLMLRALGVPATRMSVSTEARAGLYRSLLADRRMLVVLDNALSEAQVSPLLPGAGASRTLITSRRRLTGLAHQAHSLPIDVLPLADAVSLFTTIATPQRVAAEPPGLVAEVVELCGRLPLAIRLAAVRLRDRPFWTLADIRDRLGDPKGRLAELSAGEHGVSAAIDRSVADLEPDRRRMLTLLGLHPGAVIDLNAAAALAGVSLPAADRVLEDLVDAHLLRQTAPDRYESHSLVRAFVLERAQGMDQQDVRDAMRRLLDFYLHTVDACDSLIHPVRRHTEPPPPDPVVVPLRFTAVESALAWCDAVCADLPGVVEAAGRHGLLTHACQVALRLEGYFDARERWAEGTATYEAALGPARMLHDQEMEAELLLGMAFGRARQRQYESALAYYEATVELCGHTEVRYIEGFAVMGLAEVSRRLGRYDQAIENYRRAVALYRGTNDVTAICANLDRLGSMYRELDMVDEAIECYRQACEQSEQAGNPRGAARFLITLGQAYLTRDRYEEATAVTTRALALCAAGGDRDGQNRALTALGRMRTVAGERDQAMAHLATAQGLLADLDDHPSADAYLPETHPDRPAPKPTA</sequence>
<proteinExistence type="inferred from homology"/>
<comment type="similarity">
    <text evidence="1">Belongs to the AfsR/DnrI/RedD regulatory family.</text>
</comment>
<dbReference type="InterPro" id="IPR011990">
    <property type="entry name" value="TPR-like_helical_dom_sf"/>
</dbReference>
<evidence type="ECO:0000313" key="10">
    <source>
        <dbReference type="Proteomes" id="UP000660680"/>
    </source>
</evidence>
<dbReference type="GO" id="GO:0006355">
    <property type="term" value="P:regulation of DNA-templated transcription"/>
    <property type="evidence" value="ECO:0007669"/>
    <property type="project" value="InterPro"/>
</dbReference>
<dbReference type="SUPFAM" id="SSF46894">
    <property type="entry name" value="C-terminal effector domain of the bipartite response regulators"/>
    <property type="match status" value="1"/>
</dbReference>
<dbReference type="RefSeq" id="WP_189214333.1">
    <property type="nucleotide sequence ID" value="NZ_BMRB01000012.1"/>
</dbReference>
<dbReference type="Proteomes" id="UP000660680">
    <property type="component" value="Unassembled WGS sequence"/>
</dbReference>
<protein>
    <submittedName>
        <fullName evidence="9">Regulatory protein AfsR</fullName>
    </submittedName>
</protein>
<evidence type="ECO:0000256" key="2">
    <source>
        <dbReference type="ARBA" id="ARBA00023015"/>
    </source>
</evidence>
<keyword evidence="4" id="KW-0804">Transcription</keyword>
<dbReference type="Gene3D" id="1.25.40.10">
    <property type="entry name" value="Tetratricopeptide repeat domain"/>
    <property type="match status" value="2"/>
</dbReference>
<accession>A0A918GTA8</accession>
<dbReference type="Pfam" id="PF00931">
    <property type="entry name" value="NB-ARC"/>
    <property type="match status" value="1"/>
</dbReference>
<dbReference type="Gene3D" id="3.40.50.300">
    <property type="entry name" value="P-loop containing nucleotide triphosphate hydrolases"/>
    <property type="match status" value="1"/>
</dbReference>
<keyword evidence="3 6" id="KW-0238">DNA-binding</keyword>
<dbReference type="InterPro" id="IPR002182">
    <property type="entry name" value="NB-ARC"/>
</dbReference>
<feature type="region of interest" description="Disordered" evidence="7">
    <location>
        <begin position="273"/>
        <end position="321"/>
    </location>
</feature>
<name>A0A918GTA8_9PSEU</name>
<feature type="compositionally biased region" description="Basic and acidic residues" evidence="7">
    <location>
        <begin position="971"/>
        <end position="982"/>
    </location>
</feature>
<gene>
    <name evidence="9" type="primary">afsR</name>
    <name evidence="9" type="ORF">GCM10010171_63630</name>
</gene>
<feature type="repeat" description="TPR" evidence="5">
    <location>
        <begin position="805"/>
        <end position="838"/>
    </location>
</feature>
<dbReference type="EMBL" id="BMRB01000012">
    <property type="protein sequence ID" value="GGS60014.1"/>
    <property type="molecule type" value="Genomic_DNA"/>
</dbReference>
<dbReference type="InterPro" id="IPR016032">
    <property type="entry name" value="Sig_transdc_resp-reg_C-effctor"/>
</dbReference>
<dbReference type="SUPFAM" id="SSF81901">
    <property type="entry name" value="HCP-like"/>
    <property type="match status" value="1"/>
</dbReference>
<keyword evidence="5" id="KW-0802">TPR repeat</keyword>
<dbReference type="PANTHER" id="PTHR35807:SF1">
    <property type="entry name" value="TRANSCRIPTIONAL REGULATOR REDD"/>
    <property type="match status" value="1"/>
</dbReference>
<reference evidence="9" key="2">
    <citation type="submission" date="2020-09" db="EMBL/GenBank/DDBJ databases">
        <authorList>
            <person name="Sun Q."/>
            <person name="Ohkuma M."/>
        </authorList>
    </citation>
    <scope>NUCLEOTIDE SEQUENCE</scope>
    <source>
        <strain evidence="9">JCM 3276</strain>
    </source>
</reference>
<dbReference type="InterPro" id="IPR019734">
    <property type="entry name" value="TPR_rpt"/>
</dbReference>
<dbReference type="CDD" id="cd15831">
    <property type="entry name" value="BTAD"/>
    <property type="match status" value="1"/>
</dbReference>
<dbReference type="PRINTS" id="PR00364">
    <property type="entry name" value="DISEASERSIST"/>
</dbReference>
<dbReference type="PROSITE" id="PS51755">
    <property type="entry name" value="OMPR_PHOB"/>
    <property type="match status" value="1"/>
</dbReference>
<evidence type="ECO:0000256" key="3">
    <source>
        <dbReference type="ARBA" id="ARBA00023125"/>
    </source>
</evidence>
<dbReference type="GO" id="GO:0043531">
    <property type="term" value="F:ADP binding"/>
    <property type="evidence" value="ECO:0007669"/>
    <property type="project" value="InterPro"/>
</dbReference>
<keyword evidence="10" id="KW-1185">Reference proteome</keyword>
<evidence type="ECO:0000256" key="7">
    <source>
        <dbReference type="SAM" id="MobiDB-lite"/>
    </source>
</evidence>
<dbReference type="SMART" id="SM00862">
    <property type="entry name" value="Trans_reg_C"/>
    <property type="match status" value="1"/>
</dbReference>
<evidence type="ECO:0000256" key="6">
    <source>
        <dbReference type="PROSITE-ProRule" id="PRU01091"/>
    </source>
</evidence>
<dbReference type="GO" id="GO:0003677">
    <property type="term" value="F:DNA binding"/>
    <property type="evidence" value="ECO:0007669"/>
    <property type="project" value="UniProtKB-UniRule"/>
</dbReference>
<dbReference type="Pfam" id="PF13424">
    <property type="entry name" value="TPR_12"/>
    <property type="match status" value="1"/>
</dbReference>
<dbReference type="Gene3D" id="1.10.10.10">
    <property type="entry name" value="Winged helix-like DNA-binding domain superfamily/Winged helix DNA-binding domain"/>
    <property type="match status" value="1"/>
</dbReference>
<feature type="domain" description="OmpR/PhoB-type" evidence="8">
    <location>
        <begin position="1"/>
        <end position="99"/>
    </location>
</feature>
<dbReference type="SUPFAM" id="SSF52540">
    <property type="entry name" value="P-loop containing nucleoside triphosphate hydrolases"/>
    <property type="match status" value="1"/>
</dbReference>
<reference evidence="9" key="1">
    <citation type="journal article" date="2014" name="Int. J. Syst. Evol. Microbiol.">
        <title>Complete genome sequence of Corynebacterium casei LMG S-19264T (=DSM 44701T), isolated from a smear-ripened cheese.</title>
        <authorList>
            <consortium name="US DOE Joint Genome Institute (JGI-PGF)"/>
            <person name="Walter F."/>
            <person name="Albersmeier A."/>
            <person name="Kalinowski J."/>
            <person name="Ruckert C."/>
        </authorList>
    </citation>
    <scope>NUCLEOTIDE SEQUENCE</scope>
    <source>
        <strain evidence="9">JCM 3276</strain>
    </source>
</reference>
<dbReference type="PANTHER" id="PTHR35807">
    <property type="entry name" value="TRANSCRIPTIONAL REGULATOR REDD-RELATED"/>
    <property type="match status" value="1"/>
</dbReference>
<feature type="region of interest" description="Disordered" evidence="7">
    <location>
        <begin position="960"/>
        <end position="982"/>
    </location>
</feature>
<dbReference type="InterPro" id="IPR001867">
    <property type="entry name" value="OmpR/PhoB-type_DNA-bd"/>
</dbReference>
<dbReference type="InterPro" id="IPR051677">
    <property type="entry name" value="AfsR-DnrI-RedD_regulator"/>
</dbReference>
<dbReference type="Pfam" id="PF03704">
    <property type="entry name" value="BTAD"/>
    <property type="match status" value="1"/>
</dbReference>
<dbReference type="SMART" id="SM00028">
    <property type="entry name" value="TPR"/>
    <property type="match status" value="5"/>
</dbReference>
<evidence type="ECO:0000313" key="9">
    <source>
        <dbReference type="EMBL" id="GGS60014.1"/>
    </source>
</evidence>
<evidence type="ECO:0000256" key="1">
    <source>
        <dbReference type="ARBA" id="ARBA00005820"/>
    </source>
</evidence>
<dbReference type="SMART" id="SM01043">
    <property type="entry name" value="BTAD"/>
    <property type="match status" value="1"/>
</dbReference>
<feature type="DNA-binding region" description="OmpR/PhoB-type" evidence="6">
    <location>
        <begin position="1"/>
        <end position="99"/>
    </location>
</feature>
<keyword evidence="2" id="KW-0805">Transcription regulation</keyword>
<dbReference type="InterPro" id="IPR027417">
    <property type="entry name" value="P-loop_NTPase"/>
</dbReference>
<dbReference type="GO" id="GO:0000160">
    <property type="term" value="P:phosphorelay signal transduction system"/>
    <property type="evidence" value="ECO:0007669"/>
    <property type="project" value="InterPro"/>
</dbReference>
<dbReference type="PROSITE" id="PS50005">
    <property type="entry name" value="TPR"/>
    <property type="match status" value="1"/>
</dbReference>
<evidence type="ECO:0000256" key="4">
    <source>
        <dbReference type="ARBA" id="ARBA00023163"/>
    </source>
</evidence>
<organism evidence="9 10">
    <name type="scientific">Actinokineospora fastidiosa</name>
    <dbReference type="NCBI Taxonomy" id="1816"/>
    <lineage>
        <taxon>Bacteria</taxon>
        <taxon>Bacillati</taxon>
        <taxon>Actinomycetota</taxon>
        <taxon>Actinomycetes</taxon>
        <taxon>Pseudonocardiales</taxon>
        <taxon>Pseudonocardiaceae</taxon>
        <taxon>Actinokineospora</taxon>
    </lineage>
</organism>
<dbReference type="SUPFAM" id="SSF48452">
    <property type="entry name" value="TPR-like"/>
    <property type="match status" value="1"/>
</dbReference>